<keyword evidence="4" id="KW-0158">Chromosome</keyword>
<evidence type="ECO:0008006" key="15">
    <source>
        <dbReference type="Google" id="ProtNLM"/>
    </source>
</evidence>
<dbReference type="PANTHER" id="PTHR16040:SF7">
    <property type="entry name" value="AUSTRALIN, ISOFORM A-RELATED"/>
    <property type="match status" value="1"/>
</dbReference>
<dbReference type="HOGENOM" id="CLU_041191_0_0_1"/>
<feature type="domain" description="Borealin N-terminal" evidence="11">
    <location>
        <begin position="14"/>
        <end position="69"/>
    </location>
</feature>
<proteinExistence type="inferred from homology"/>
<evidence type="ECO:0000256" key="4">
    <source>
        <dbReference type="ARBA" id="ARBA00022454"/>
    </source>
</evidence>
<dbReference type="InterPro" id="IPR046466">
    <property type="entry name" value="Borealin_C"/>
</dbReference>
<evidence type="ECO:0000256" key="10">
    <source>
        <dbReference type="SAM" id="MobiDB-lite"/>
    </source>
</evidence>
<keyword evidence="6" id="KW-0498">Mitosis</keyword>
<dbReference type="GO" id="GO:0000070">
    <property type="term" value="P:mitotic sister chromatid segregation"/>
    <property type="evidence" value="ECO:0007669"/>
    <property type="project" value="TreeGrafter"/>
</dbReference>
<keyword evidence="5" id="KW-0132">Cell division</keyword>
<dbReference type="AlphaFoldDB" id="A0A0D0B797"/>
<dbReference type="Pfam" id="PF10512">
    <property type="entry name" value="Borealin"/>
    <property type="match status" value="1"/>
</dbReference>
<comment type="subcellular location">
    <subcellularLocation>
        <location evidence="2">Chromosome</location>
        <location evidence="2">Centromere</location>
    </subcellularLocation>
    <subcellularLocation>
        <location evidence="1">Nucleus</location>
    </subcellularLocation>
</comment>
<accession>A0A0D0B797</accession>
<reference evidence="14" key="2">
    <citation type="submission" date="2015-01" db="EMBL/GenBank/DDBJ databases">
        <title>Evolutionary Origins and Diversification of the Mycorrhizal Mutualists.</title>
        <authorList>
            <consortium name="DOE Joint Genome Institute"/>
            <consortium name="Mycorrhizal Genomics Consortium"/>
            <person name="Kohler A."/>
            <person name="Kuo A."/>
            <person name="Nagy L.G."/>
            <person name="Floudas D."/>
            <person name="Copeland A."/>
            <person name="Barry K.W."/>
            <person name="Cichocki N."/>
            <person name="Veneault-Fourrey C."/>
            <person name="LaButti K."/>
            <person name="Lindquist E.A."/>
            <person name="Lipzen A."/>
            <person name="Lundell T."/>
            <person name="Morin E."/>
            <person name="Murat C."/>
            <person name="Riley R."/>
            <person name="Ohm R."/>
            <person name="Sun H."/>
            <person name="Tunlid A."/>
            <person name="Henrissat B."/>
            <person name="Grigoriev I.V."/>
            <person name="Hibbett D.S."/>
            <person name="Martin F."/>
        </authorList>
    </citation>
    <scope>NUCLEOTIDE SEQUENCE [LARGE SCALE GENOMIC DNA]</scope>
    <source>
        <strain evidence="14">UH-Slu-Lm8-n1</strain>
    </source>
</reference>
<dbReference type="OrthoDB" id="2392550at2759"/>
<feature type="compositionally biased region" description="Basic and acidic residues" evidence="10">
    <location>
        <begin position="97"/>
        <end position="111"/>
    </location>
</feature>
<keyword evidence="9" id="KW-0137">Centromere</keyword>
<gene>
    <name evidence="13" type="ORF">CY34DRAFT_807971</name>
</gene>
<feature type="domain" description="Borealin C-terminal" evidence="12">
    <location>
        <begin position="200"/>
        <end position="243"/>
    </location>
</feature>
<protein>
    <recommendedName>
        <fullName evidence="15">Borealin N-terminal domain-containing protein</fullName>
    </recommendedName>
</protein>
<reference evidence="13 14" key="1">
    <citation type="submission" date="2014-04" db="EMBL/GenBank/DDBJ databases">
        <authorList>
            <consortium name="DOE Joint Genome Institute"/>
            <person name="Kuo A."/>
            <person name="Ruytinx J."/>
            <person name="Rineau F."/>
            <person name="Colpaert J."/>
            <person name="Kohler A."/>
            <person name="Nagy L.G."/>
            <person name="Floudas D."/>
            <person name="Copeland A."/>
            <person name="Barry K.W."/>
            <person name="Cichocki N."/>
            <person name="Veneault-Fourrey C."/>
            <person name="LaButti K."/>
            <person name="Lindquist E.A."/>
            <person name="Lipzen A."/>
            <person name="Lundell T."/>
            <person name="Morin E."/>
            <person name="Murat C."/>
            <person name="Sun H."/>
            <person name="Tunlid A."/>
            <person name="Henrissat B."/>
            <person name="Grigoriev I.V."/>
            <person name="Hibbett D.S."/>
            <person name="Martin F."/>
            <person name="Nordberg H.P."/>
            <person name="Cantor M.N."/>
            <person name="Hua S.X."/>
        </authorList>
    </citation>
    <scope>NUCLEOTIDE SEQUENCE [LARGE SCALE GENOMIC DNA]</scope>
    <source>
        <strain evidence="13 14">UH-Slu-Lm8-n1</strain>
    </source>
</reference>
<dbReference type="EMBL" id="KN835332">
    <property type="protein sequence ID" value="KIK39688.1"/>
    <property type="molecule type" value="Genomic_DNA"/>
</dbReference>
<feature type="compositionally biased region" description="Low complexity" evidence="10">
    <location>
        <begin position="350"/>
        <end position="362"/>
    </location>
</feature>
<evidence type="ECO:0000256" key="1">
    <source>
        <dbReference type="ARBA" id="ARBA00004123"/>
    </source>
</evidence>
<evidence type="ECO:0000259" key="11">
    <source>
        <dbReference type="Pfam" id="PF10444"/>
    </source>
</evidence>
<evidence type="ECO:0000313" key="13">
    <source>
        <dbReference type="EMBL" id="KIK39688.1"/>
    </source>
</evidence>
<dbReference type="GO" id="GO:0005634">
    <property type="term" value="C:nucleus"/>
    <property type="evidence" value="ECO:0007669"/>
    <property type="project" value="UniProtKB-SubCell"/>
</dbReference>
<comment type="similarity">
    <text evidence="3">Belongs to the borealin family.</text>
</comment>
<sequence length="425" mass="46713">MYIPDTSRKYTPEEKQQLLQNLDIEVEHRVRQLEEWLADALKNFRLHQEGLISRIPKLVRGVTMGEFADTYNGDIQACLRGLVGGAPPNLEIDRETRKRKWEEASEGERAVKNAKTMHATPKRKPPPANTGTAQRVRTFSAAVPRTPGHIRPTLRLPSVSPQKPSAFRTSPSKLRAPSPFRVPPSPGKSMPWNAKPPSQAKRPPTSATFAPTLPAKTPAYPTLRAPRRDESMLSLNGSPLANPYKLGLEWFATEEEEEEGIHDMDVKTKGKGKEAQAQLDTQGDGKTLRRINSIVIRRDPSVPLVPSSSTQTTFSQTHSRANSQIQNHNRMHSRTAARVPEPPALKPATPSLVPSSSLSSLPSSSSARAVVAISTSDGHVLEFDPLQTSPRALDALVGITDSAKKHAREEMGRLVQAAVNKWSIA</sequence>
<evidence type="ECO:0000256" key="2">
    <source>
        <dbReference type="ARBA" id="ARBA00004584"/>
    </source>
</evidence>
<evidence type="ECO:0000256" key="3">
    <source>
        <dbReference type="ARBA" id="ARBA00009914"/>
    </source>
</evidence>
<evidence type="ECO:0000256" key="9">
    <source>
        <dbReference type="ARBA" id="ARBA00023328"/>
    </source>
</evidence>
<feature type="region of interest" description="Disordered" evidence="10">
    <location>
        <begin position="97"/>
        <end position="133"/>
    </location>
</feature>
<keyword evidence="14" id="KW-1185">Reference proteome</keyword>
<dbReference type="GO" id="GO:0032133">
    <property type="term" value="C:chromosome passenger complex"/>
    <property type="evidence" value="ECO:0007669"/>
    <property type="project" value="TreeGrafter"/>
</dbReference>
<feature type="compositionally biased region" description="Polar residues" evidence="10">
    <location>
        <begin position="159"/>
        <end position="172"/>
    </location>
</feature>
<evidence type="ECO:0000256" key="6">
    <source>
        <dbReference type="ARBA" id="ARBA00022776"/>
    </source>
</evidence>
<feature type="region of interest" description="Disordered" evidence="10">
    <location>
        <begin position="301"/>
        <end position="362"/>
    </location>
</feature>
<feature type="compositionally biased region" description="Polar residues" evidence="10">
    <location>
        <begin position="318"/>
        <end position="328"/>
    </location>
</feature>
<organism evidence="13 14">
    <name type="scientific">Suillus luteus UH-Slu-Lm8-n1</name>
    <dbReference type="NCBI Taxonomy" id="930992"/>
    <lineage>
        <taxon>Eukaryota</taxon>
        <taxon>Fungi</taxon>
        <taxon>Dikarya</taxon>
        <taxon>Basidiomycota</taxon>
        <taxon>Agaricomycotina</taxon>
        <taxon>Agaricomycetes</taxon>
        <taxon>Agaricomycetidae</taxon>
        <taxon>Boletales</taxon>
        <taxon>Suillineae</taxon>
        <taxon>Suillaceae</taxon>
        <taxon>Suillus</taxon>
    </lineage>
</organism>
<evidence type="ECO:0000259" key="12">
    <source>
        <dbReference type="Pfam" id="PF10512"/>
    </source>
</evidence>
<dbReference type="InterPro" id="IPR018851">
    <property type="entry name" value="Borealin_N"/>
</dbReference>
<dbReference type="GO" id="GO:0000775">
    <property type="term" value="C:chromosome, centromeric region"/>
    <property type="evidence" value="ECO:0007669"/>
    <property type="project" value="UniProtKB-SubCell"/>
</dbReference>
<evidence type="ECO:0000313" key="14">
    <source>
        <dbReference type="Proteomes" id="UP000054485"/>
    </source>
</evidence>
<keyword evidence="7" id="KW-0539">Nucleus</keyword>
<feature type="region of interest" description="Disordered" evidence="10">
    <location>
        <begin position="145"/>
        <end position="226"/>
    </location>
</feature>
<evidence type="ECO:0000256" key="5">
    <source>
        <dbReference type="ARBA" id="ARBA00022618"/>
    </source>
</evidence>
<dbReference type="InParanoid" id="A0A0D0B797"/>
<dbReference type="PANTHER" id="PTHR16040">
    <property type="entry name" value="AUSTRALIN, ISOFORM A-RELATED"/>
    <property type="match status" value="1"/>
</dbReference>
<feature type="compositionally biased region" description="Low complexity" evidence="10">
    <location>
        <begin position="307"/>
        <end position="317"/>
    </location>
</feature>
<name>A0A0D0B797_9AGAM</name>
<dbReference type="InterPro" id="IPR018867">
    <property type="entry name" value="Cell_div_borealin"/>
</dbReference>
<dbReference type="GO" id="GO:0051233">
    <property type="term" value="C:spindle midzone"/>
    <property type="evidence" value="ECO:0007669"/>
    <property type="project" value="TreeGrafter"/>
</dbReference>
<evidence type="ECO:0000256" key="8">
    <source>
        <dbReference type="ARBA" id="ARBA00023306"/>
    </source>
</evidence>
<dbReference type="GO" id="GO:0051301">
    <property type="term" value="P:cell division"/>
    <property type="evidence" value="ECO:0007669"/>
    <property type="project" value="UniProtKB-KW"/>
</dbReference>
<evidence type="ECO:0000256" key="7">
    <source>
        <dbReference type="ARBA" id="ARBA00023242"/>
    </source>
</evidence>
<dbReference type="Proteomes" id="UP000054485">
    <property type="component" value="Unassembled WGS sequence"/>
</dbReference>
<dbReference type="Pfam" id="PF10444">
    <property type="entry name" value="Nbl1_Borealin_N"/>
    <property type="match status" value="1"/>
</dbReference>
<keyword evidence="8" id="KW-0131">Cell cycle</keyword>